<evidence type="ECO:0000256" key="3">
    <source>
        <dbReference type="ARBA" id="ARBA00023295"/>
    </source>
</evidence>
<comment type="similarity">
    <text evidence="1 6">Belongs to the glycosyl hydrolase 43 family.</text>
</comment>
<proteinExistence type="inferred from homology"/>
<evidence type="ECO:0000256" key="4">
    <source>
        <dbReference type="PIRSR" id="PIRSR606710-1"/>
    </source>
</evidence>
<gene>
    <name evidence="8" type="ORF">FTOL_06170</name>
</gene>
<dbReference type="GO" id="GO:0004553">
    <property type="term" value="F:hydrolase activity, hydrolyzing O-glycosyl compounds"/>
    <property type="evidence" value="ECO:0007669"/>
    <property type="project" value="InterPro"/>
</dbReference>
<dbReference type="PANTHER" id="PTHR42812:SF12">
    <property type="entry name" value="BETA-XYLOSIDASE-RELATED"/>
    <property type="match status" value="1"/>
</dbReference>
<keyword evidence="3 6" id="KW-0326">Glycosidase</keyword>
<dbReference type="InterPro" id="IPR041542">
    <property type="entry name" value="GH43_C2"/>
</dbReference>
<comment type="caution">
    <text evidence="8">The sequence shown here is derived from an EMBL/GenBank/DDBJ whole genome shotgun (WGS) entry which is preliminary data.</text>
</comment>
<name>A0AAE8SI64_9HYPO</name>
<dbReference type="SUPFAM" id="SSF75005">
    <property type="entry name" value="Arabinanase/levansucrase/invertase"/>
    <property type="match status" value="1"/>
</dbReference>
<evidence type="ECO:0000313" key="9">
    <source>
        <dbReference type="Proteomes" id="UP001187734"/>
    </source>
</evidence>
<evidence type="ECO:0000256" key="6">
    <source>
        <dbReference type="RuleBase" id="RU361187"/>
    </source>
</evidence>
<dbReference type="Pfam" id="PF17851">
    <property type="entry name" value="GH43_C2"/>
    <property type="match status" value="1"/>
</dbReference>
<feature type="site" description="Important for catalytic activity, responsible for pKa modulation of the active site Glu and correct orientation of both the proton donor and substrate" evidence="5">
    <location>
        <position position="147"/>
    </location>
</feature>
<sequence length="527" mass="60245">MERVQVNPVIPGFAPDPSLVHVDGTYFLVNSSFHLFPGLPVYASKDLKEWKHIGNALNQTQRMSLQDSMTKLVESDEVEEKIAAQGGLYAPSIRYRRGTFYIVCTNVFHKDCQKPFESAYQNFILSTTNIWADEWSDPVFYDFDGIDTSLFWDDDDHVYLIGAGSASPETKIWQFEIDLKTGEKLSEEKMLWEGVTKVFPEGPHMYKKDGWYYLLIAEGGCYANHHTIMARSRDIWGPYDVNPANPVLPKADPNGYIQYTSHGDLFQHPSGQWYFVCLGVRKNNGRFIMGRESVLTTATWPEGEFPVINPPQLDVPLPIQQNVSSEWPERTKRNRPDIAYVRIRDPVEEDYEYDGNSVRLTSSKADLNQYKEPVTFTGWRQRRLDGSASATLESLTALAINGSCLKTGLCYYKDEHRFVRAFLDMETSEIVLEVMNKSKDIHRRTSQSVGGLDKAAKITFGIDYTELELVFWYSLEVDNIAGIKKMLERMDTLDMTGHDFVGPIIGVYAVSNKREKVRYSNLELEDI</sequence>
<dbReference type="Pfam" id="PF04616">
    <property type="entry name" value="Glyco_hydro_43"/>
    <property type="match status" value="1"/>
</dbReference>
<evidence type="ECO:0000256" key="1">
    <source>
        <dbReference type="ARBA" id="ARBA00009865"/>
    </source>
</evidence>
<dbReference type="InterPro" id="IPR013320">
    <property type="entry name" value="ConA-like_dom_sf"/>
</dbReference>
<dbReference type="AlphaFoldDB" id="A0AAE8SI64"/>
<evidence type="ECO:0000259" key="7">
    <source>
        <dbReference type="Pfam" id="PF17851"/>
    </source>
</evidence>
<dbReference type="GO" id="GO:0005975">
    <property type="term" value="P:carbohydrate metabolic process"/>
    <property type="evidence" value="ECO:0007669"/>
    <property type="project" value="InterPro"/>
</dbReference>
<dbReference type="EMBL" id="ONZP01000197">
    <property type="protein sequence ID" value="SPJ76438.1"/>
    <property type="molecule type" value="Genomic_DNA"/>
</dbReference>
<protein>
    <submittedName>
        <fullName evidence="8">Related to xylosidase/arabinosidase</fullName>
    </submittedName>
</protein>
<keyword evidence="9" id="KW-1185">Reference proteome</keyword>
<dbReference type="InterPro" id="IPR051795">
    <property type="entry name" value="Glycosyl_Hydrlase_43"/>
</dbReference>
<dbReference type="PANTHER" id="PTHR42812">
    <property type="entry name" value="BETA-XYLOSIDASE"/>
    <property type="match status" value="1"/>
</dbReference>
<organism evidence="8 9">
    <name type="scientific">Fusarium torulosum</name>
    <dbReference type="NCBI Taxonomy" id="33205"/>
    <lineage>
        <taxon>Eukaryota</taxon>
        <taxon>Fungi</taxon>
        <taxon>Dikarya</taxon>
        <taxon>Ascomycota</taxon>
        <taxon>Pezizomycotina</taxon>
        <taxon>Sordariomycetes</taxon>
        <taxon>Hypocreomycetidae</taxon>
        <taxon>Hypocreales</taxon>
        <taxon>Nectriaceae</taxon>
        <taxon>Fusarium</taxon>
    </lineage>
</organism>
<evidence type="ECO:0000313" key="8">
    <source>
        <dbReference type="EMBL" id="SPJ76438.1"/>
    </source>
</evidence>
<feature type="active site" description="Proton donor" evidence="4">
    <location>
        <position position="201"/>
    </location>
</feature>
<dbReference type="Gene3D" id="2.115.10.20">
    <property type="entry name" value="Glycosyl hydrolase domain, family 43"/>
    <property type="match status" value="1"/>
</dbReference>
<accession>A0AAE8SI64</accession>
<keyword evidence="2 6" id="KW-0378">Hydrolase</keyword>
<reference evidence="8" key="1">
    <citation type="submission" date="2018-03" db="EMBL/GenBank/DDBJ databases">
        <authorList>
            <person name="Guldener U."/>
        </authorList>
    </citation>
    <scope>NUCLEOTIDE SEQUENCE</scope>
</reference>
<dbReference type="InterPro" id="IPR006710">
    <property type="entry name" value="Glyco_hydro_43"/>
</dbReference>
<feature type="domain" description="Beta-xylosidase C-terminal Concanavalin A-like" evidence="7">
    <location>
        <begin position="335"/>
        <end position="515"/>
    </location>
</feature>
<dbReference type="SUPFAM" id="SSF49899">
    <property type="entry name" value="Concanavalin A-like lectins/glucanases"/>
    <property type="match status" value="1"/>
</dbReference>
<dbReference type="CDD" id="cd18617">
    <property type="entry name" value="GH43_XynB-like"/>
    <property type="match status" value="1"/>
</dbReference>
<evidence type="ECO:0000256" key="2">
    <source>
        <dbReference type="ARBA" id="ARBA00022801"/>
    </source>
</evidence>
<feature type="active site" description="Proton acceptor" evidence="4">
    <location>
        <position position="16"/>
    </location>
</feature>
<dbReference type="InterPro" id="IPR023296">
    <property type="entry name" value="Glyco_hydro_beta-prop_sf"/>
</dbReference>
<dbReference type="Proteomes" id="UP001187734">
    <property type="component" value="Unassembled WGS sequence"/>
</dbReference>
<evidence type="ECO:0000256" key="5">
    <source>
        <dbReference type="PIRSR" id="PIRSR606710-2"/>
    </source>
</evidence>
<dbReference type="Gene3D" id="2.60.120.200">
    <property type="match status" value="1"/>
</dbReference>